<organism evidence="2 3">
    <name type="scientific">Colocasia esculenta</name>
    <name type="common">Wild taro</name>
    <name type="synonym">Arum esculentum</name>
    <dbReference type="NCBI Taxonomy" id="4460"/>
    <lineage>
        <taxon>Eukaryota</taxon>
        <taxon>Viridiplantae</taxon>
        <taxon>Streptophyta</taxon>
        <taxon>Embryophyta</taxon>
        <taxon>Tracheophyta</taxon>
        <taxon>Spermatophyta</taxon>
        <taxon>Magnoliopsida</taxon>
        <taxon>Liliopsida</taxon>
        <taxon>Araceae</taxon>
        <taxon>Aroideae</taxon>
        <taxon>Colocasieae</taxon>
        <taxon>Colocasia</taxon>
    </lineage>
</organism>
<sequence length="78" mass="8869">MGSSRSRRGRLRVATGRSSRAARTRQGTLSRSDHNKFLCRDGPENVTYWAVAFSGYEPEIEREKDRALDYGATLYLLT</sequence>
<reference evidence="2" key="1">
    <citation type="submission" date="2017-07" db="EMBL/GenBank/DDBJ databases">
        <title>Taro Niue Genome Assembly and Annotation.</title>
        <authorList>
            <person name="Atibalentja N."/>
            <person name="Keating K."/>
            <person name="Fields C.J."/>
        </authorList>
    </citation>
    <scope>NUCLEOTIDE SEQUENCE</scope>
    <source>
        <strain evidence="2">Niue_2</strain>
        <tissue evidence="2">Leaf</tissue>
    </source>
</reference>
<dbReference type="AlphaFoldDB" id="A0A843VQ88"/>
<feature type="region of interest" description="Disordered" evidence="1">
    <location>
        <begin position="1"/>
        <end position="36"/>
    </location>
</feature>
<dbReference type="EMBL" id="NMUH01002148">
    <property type="protein sequence ID" value="MQL98145.1"/>
    <property type="molecule type" value="Genomic_DNA"/>
</dbReference>
<feature type="compositionally biased region" description="Basic residues" evidence="1">
    <location>
        <begin position="1"/>
        <end position="11"/>
    </location>
</feature>
<protein>
    <submittedName>
        <fullName evidence="2">Uncharacterized protein</fullName>
    </submittedName>
</protein>
<name>A0A843VQ88_COLES</name>
<keyword evidence="3" id="KW-1185">Reference proteome</keyword>
<evidence type="ECO:0000313" key="3">
    <source>
        <dbReference type="Proteomes" id="UP000652761"/>
    </source>
</evidence>
<evidence type="ECO:0000313" key="2">
    <source>
        <dbReference type="EMBL" id="MQL98145.1"/>
    </source>
</evidence>
<gene>
    <name evidence="2" type="ORF">Taro_030849</name>
</gene>
<proteinExistence type="predicted"/>
<feature type="compositionally biased region" description="Low complexity" evidence="1">
    <location>
        <begin position="12"/>
        <end position="28"/>
    </location>
</feature>
<accession>A0A843VQ88</accession>
<comment type="caution">
    <text evidence="2">The sequence shown here is derived from an EMBL/GenBank/DDBJ whole genome shotgun (WGS) entry which is preliminary data.</text>
</comment>
<dbReference type="Proteomes" id="UP000652761">
    <property type="component" value="Unassembled WGS sequence"/>
</dbReference>
<evidence type="ECO:0000256" key="1">
    <source>
        <dbReference type="SAM" id="MobiDB-lite"/>
    </source>
</evidence>